<feature type="region of interest" description="Disordered" evidence="1">
    <location>
        <begin position="81"/>
        <end position="121"/>
    </location>
</feature>
<protein>
    <submittedName>
        <fullName evidence="2">Uncharacterized protein</fullName>
    </submittedName>
</protein>
<sequence>MSFGEEVAGRGRSSASSGKFRAARRPLRHSAATSCARAAISGVGNDPSHILDFFLGSLISDTHRPHRLLLTPLYTGCFVDPPPPPSPPLPSIAGTSIFRSPDSSILPHSASPPPSREASNLLPHESASSYTLTLIQHVFVFFQPAVGTRV</sequence>
<feature type="region of interest" description="Disordered" evidence="1">
    <location>
        <begin position="1"/>
        <end position="24"/>
    </location>
</feature>
<feature type="compositionally biased region" description="Low complexity" evidence="1">
    <location>
        <begin position="10"/>
        <end position="20"/>
    </location>
</feature>
<evidence type="ECO:0000256" key="1">
    <source>
        <dbReference type="SAM" id="MobiDB-lite"/>
    </source>
</evidence>
<evidence type="ECO:0000313" key="2">
    <source>
        <dbReference type="EMBL" id="VVW71646.1"/>
    </source>
</evidence>
<reference evidence="2" key="1">
    <citation type="submission" date="2019-09" db="EMBL/GenBank/DDBJ databases">
        <authorList>
            <person name="Zhang L."/>
        </authorList>
    </citation>
    <scope>NUCLEOTIDE SEQUENCE</scope>
</reference>
<dbReference type="AlphaFoldDB" id="A0A5K1G602"/>
<name>A0A5K1G602_9MAGN</name>
<dbReference type="EMBL" id="LR721787">
    <property type="protein sequence ID" value="VVW71646.1"/>
    <property type="molecule type" value="Genomic_DNA"/>
</dbReference>
<feature type="compositionally biased region" description="Pro residues" evidence="1">
    <location>
        <begin position="81"/>
        <end position="90"/>
    </location>
</feature>
<gene>
    <name evidence="2" type="ORF">NYM_LOCUS26675</name>
</gene>
<proteinExistence type="predicted"/>
<accession>A0A5K1G602</accession>
<dbReference type="Gramene" id="NC9G0112500.1">
    <property type="protein sequence ID" value="NC9G0112500.1:cds"/>
    <property type="gene ID" value="NC9G0112500"/>
</dbReference>
<feature type="compositionally biased region" description="Polar residues" evidence="1">
    <location>
        <begin position="93"/>
        <end position="103"/>
    </location>
</feature>
<organism evidence="2">
    <name type="scientific">Nymphaea colorata</name>
    <name type="common">pocket water lily</name>
    <dbReference type="NCBI Taxonomy" id="210225"/>
    <lineage>
        <taxon>Eukaryota</taxon>
        <taxon>Viridiplantae</taxon>
        <taxon>Streptophyta</taxon>
        <taxon>Embryophyta</taxon>
        <taxon>Tracheophyta</taxon>
        <taxon>Spermatophyta</taxon>
        <taxon>Magnoliopsida</taxon>
        <taxon>Nymphaeales</taxon>
        <taxon>Nymphaeaceae</taxon>
        <taxon>Nymphaea</taxon>
    </lineage>
</organism>